<comment type="caution">
    <text evidence="1">The sequence shown here is derived from an EMBL/GenBank/DDBJ whole genome shotgun (WGS) entry which is preliminary data.</text>
</comment>
<gene>
    <name evidence="1" type="ORF">FC62_GL001269</name>
</gene>
<protein>
    <submittedName>
        <fullName evidence="1">Uncharacterized protein</fullName>
    </submittedName>
</protein>
<evidence type="ECO:0000313" key="1">
    <source>
        <dbReference type="EMBL" id="KRK37391.1"/>
    </source>
</evidence>
<reference evidence="1 2" key="1">
    <citation type="journal article" date="2015" name="Genome Announc.">
        <title>Expanding the biotechnology potential of lactobacilli through comparative genomics of 213 strains and associated genera.</title>
        <authorList>
            <person name="Sun Z."/>
            <person name="Harris H.M."/>
            <person name="McCann A."/>
            <person name="Guo C."/>
            <person name="Argimon S."/>
            <person name="Zhang W."/>
            <person name="Yang X."/>
            <person name="Jeffery I.B."/>
            <person name="Cooney J.C."/>
            <person name="Kagawa T.F."/>
            <person name="Liu W."/>
            <person name="Song Y."/>
            <person name="Salvetti E."/>
            <person name="Wrobel A."/>
            <person name="Rasinkangas P."/>
            <person name="Parkhill J."/>
            <person name="Rea M.C."/>
            <person name="O'Sullivan O."/>
            <person name="Ritari J."/>
            <person name="Douillard F.P."/>
            <person name="Paul Ross R."/>
            <person name="Yang R."/>
            <person name="Briner A.E."/>
            <person name="Felis G.E."/>
            <person name="de Vos W.M."/>
            <person name="Barrangou R."/>
            <person name="Klaenhammer T.R."/>
            <person name="Caufield P.W."/>
            <person name="Cui Y."/>
            <person name="Zhang H."/>
            <person name="O'Toole P.W."/>
        </authorList>
    </citation>
    <scope>NUCLEOTIDE SEQUENCE [LARGE SCALE GENOMIC DNA]</scope>
    <source>
        <strain evidence="1 2">DSM 20534</strain>
    </source>
</reference>
<sequence>MEILVAETYQTFDLIEEITRVDGTRYYEVANIMMNGVAEAAAIKGLIKSVRILQLNIPRSKSLVTYEEYINETYQFPSLQLTSWEEWAKPEGPIADAFNLILQTNHIG</sequence>
<proteinExistence type="predicted"/>
<evidence type="ECO:0000313" key="2">
    <source>
        <dbReference type="Proteomes" id="UP000050909"/>
    </source>
</evidence>
<name>A0A0R1GTT1_9LACO</name>
<keyword evidence="2" id="KW-1185">Reference proteome</keyword>
<dbReference type="Proteomes" id="UP000050909">
    <property type="component" value="Unassembled WGS sequence"/>
</dbReference>
<accession>A0A0R1GTT1</accession>
<dbReference type="AlphaFoldDB" id="A0A0R1GTT1"/>
<organism evidence="1 2">
    <name type="scientific">Amylolactobacillus amylotrophicus DSM 20534</name>
    <dbReference type="NCBI Taxonomy" id="1423722"/>
    <lineage>
        <taxon>Bacteria</taxon>
        <taxon>Bacillati</taxon>
        <taxon>Bacillota</taxon>
        <taxon>Bacilli</taxon>
        <taxon>Lactobacillales</taxon>
        <taxon>Lactobacillaceae</taxon>
        <taxon>Amylolactobacillus</taxon>
    </lineage>
</organism>
<dbReference type="EMBL" id="AZCV01000005">
    <property type="protein sequence ID" value="KRK37391.1"/>
    <property type="molecule type" value="Genomic_DNA"/>
</dbReference>
<dbReference type="PATRIC" id="fig|1423722.3.peg.1294"/>